<dbReference type="SUPFAM" id="SSF55347">
    <property type="entry name" value="Glyceraldehyde-3-phosphate dehydrogenase-like, C-terminal domain"/>
    <property type="match status" value="1"/>
</dbReference>
<dbReference type="PANTHER" id="PTHR43377:SF1">
    <property type="entry name" value="BILIVERDIN REDUCTASE A"/>
    <property type="match status" value="1"/>
</dbReference>
<dbReference type="Gene3D" id="3.30.360.10">
    <property type="entry name" value="Dihydrodipicolinate Reductase, domain 2"/>
    <property type="match status" value="1"/>
</dbReference>
<dbReference type="PANTHER" id="PTHR43377">
    <property type="entry name" value="BILIVERDIN REDUCTASE A"/>
    <property type="match status" value="1"/>
</dbReference>
<name>A0A1H6IEN3_9EURY</name>
<evidence type="ECO:0000259" key="1">
    <source>
        <dbReference type="Pfam" id="PF01408"/>
    </source>
</evidence>
<proteinExistence type="predicted"/>
<sequence length="328" mass="35931">MKYGVIGTGYWGSNHARVASELAEEGVIDSVVLCDIDEDRVADLASSYGVEYTTDYEELGSIGVDAATVATPSPTHHEIATRLLSDGVDCLVEKPLALDAEDAWSMVETAREEDAVLGVGHIFRFHPALSELKRRIDRGELGQIKYLNTTRFSFRVPRATAGALYSLGVHDIDISNYLLDEKPESVYCNLDSFVREDVDETATIVLEYDGATSVINESWQVPVHGKRRDLAVVGTEKSAYVDYLQDNVVELYDSRVTNEGGDLRARSEGKQVYETDNAEPLKVEVSEFVEASRSGGSFNASGTVGAETVDLLQLCEESAMKGNTIRLD</sequence>
<dbReference type="STRING" id="1267564.SAMN05192561_102145"/>
<dbReference type="InterPro" id="IPR055170">
    <property type="entry name" value="GFO_IDH_MocA-like_dom"/>
</dbReference>
<dbReference type="EMBL" id="FNWU01000002">
    <property type="protein sequence ID" value="SEH46333.1"/>
    <property type="molecule type" value="Genomic_DNA"/>
</dbReference>
<dbReference type="InterPro" id="IPR036291">
    <property type="entry name" value="NAD(P)-bd_dom_sf"/>
</dbReference>
<dbReference type="AlphaFoldDB" id="A0A1H6IEN3"/>
<evidence type="ECO:0000313" key="3">
    <source>
        <dbReference type="EMBL" id="SEH46333.1"/>
    </source>
</evidence>
<dbReference type="SUPFAM" id="SSF51735">
    <property type="entry name" value="NAD(P)-binding Rossmann-fold domains"/>
    <property type="match status" value="1"/>
</dbReference>
<feature type="domain" description="GFO/IDH/MocA-like oxidoreductase" evidence="2">
    <location>
        <begin position="131"/>
        <end position="238"/>
    </location>
</feature>
<evidence type="ECO:0000259" key="2">
    <source>
        <dbReference type="Pfam" id="PF22725"/>
    </source>
</evidence>
<gene>
    <name evidence="3" type="ORF">SAMN05192561_102145</name>
</gene>
<dbReference type="Gene3D" id="3.40.50.720">
    <property type="entry name" value="NAD(P)-binding Rossmann-like Domain"/>
    <property type="match status" value="1"/>
</dbReference>
<dbReference type="RefSeq" id="WP_092816031.1">
    <property type="nucleotide sequence ID" value="NZ_FNWU01000002.1"/>
</dbReference>
<accession>A0A1H6IEN3</accession>
<organism evidence="3 4">
    <name type="scientific">Halopenitus malekzadehii</name>
    <dbReference type="NCBI Taxonomy" id="1267564"/>
    <lineage>
        <taxon>Archaea</taxon>
        <taxon>Methanobacteriati</taxon>
        <taxon>Methanobacteriota</taxon>
        <taxon>Stenosarchaea group</taxon>
        <taxon>Halobacteria</taxon>
        <taxon>Halobacteriales</taxon>
        <taxon>Haloferacaceae</taxon>
        <taxon>Halopenitus</taxon>
    </lineage>
</organism>
<protein>
    <submittedName>
        <fullName evidence="3">UDP-N-acetylglucosamine 3-dehydrogenase</fullName>
    </submittedName>
</protein>
<dbReference type="InterPro" id="IPR000683">
    <property type="entry name" value="Gfo/Idh/MocA-like_OxRdtase_N"/>
</dbReference>
<keyword evidence="4" id="KW-1185">Reference proteome</keyword>
<reference evidence="3 4" key="1">
    <citation type="submission" date="2016-10" db="EMBL/GenBank/DDBJ databases">
        <authorList>
            <person name="de Groot N.N."/>
        </authorList>
    </citation>
    <scope>NUCLEOTIDE SEQUENCE [LARGE SCALE GENOMIC DNA]</scope>
    <source>
        <strain evidence="3 4">IBRC-M10418</strain>
    </source>
</reference>
<dbReference type="Pfam" id="PF01408">
    <property type="entry name" value="GFO_IDH_MocA"/>
    <property type="match status" value="1"/>
</dbReference>
<dbReference type="GO" id="GO:0000166">
    <property type="term" value="F:nucleotide binding"/>
    <property type="evidence" value="ECO:0007669"/>
    <property type="project" value="InterPro"/>
</dbReference>
<dbReference type="Pfam" id="PF22725">
    <property type="entry name" value="GFO_IDH_MocA_C3"/>
    <property type="match status" value="1"/>
</dbReference>
<dbReference type="Proteomes" id="UP000199215">
    <property type="component" value="Unassembled WGS sequence"/>
</dbReference>
<evidence type="ECO:0000313" key="4">
    <source>
        <dbReference type="Proteomes" id="UP000199215"/>
    </source>
</evidence>
<feature type="domain" description="Gfo/Idh/MocA-like oxidoreductase N-terminal" evidence="1">
    <location>
        <begin position="1"/>
        <end position="121"/>
    </location>
</feature>
<dbReference type="InterPro" id="IPR051450">
    <property type="entry name" value="Gfo/Idh/MocA_Oxidoreductases"/>
</dbReference>
<dbReference type="OrthoDB" id="25239at2157"/>